<feature type="compositionally biased region" description="Low complexity" evidence="1">
    <location>
        <begin position="1193"/>
        <end position="1214"/>
    </location>
</feature>
<feature type="compositionally biased region" description="Polar residues" evidence="1">
    <location>
        <begin position="1007"/>
        <end position="1024"/>
    </location>
</feature>
<gene>
    <name evidence="3" type="primary">Qser1</name>
    <name evidence="3" type="ORF">CROSUL_R09527</name>
</gene>
<feature type="domain" description="DUF4211" evidence="2">
    <location>
        <begin position="1522"/>
        <end position="1643"/>
    </location>
</feature>
<organism evidence="3 4">
    <name type="scientific">Crotophaga sulcirostris</name>
    <name type="common">Groove-billed ani</name>
    <dbReference type="NCBI Taxonomy" id="33598"/>
    <lineage>
        <taxon>Eukaryota</taxon>
        <taxon>Metazoa</taxon>
        <taxon>Chordata</taxon>
        <taxon>Craniata</taxon>
        <taxon>Vertebrata</taxon>
        <taxon>Euteleostomi</taxon>
        <taxon>Archelosauria</taxon>
        <taxon>Archosauria</taxon>
        <taxon>Dinosauria</taxon>
        <taxon>Saurischia</taxon>
        <taxon>Theropoda</taxon>
        <taxon>Coelurosauria</taxon>
        <taxon>Aves</taxon>
        <taxon>Neognathae</taxon>
        <taxon>Neoaves</taxon>
        <taxon>Otidimorphae</taxon>
        <taxon>Cuculiformes</taxon>
        <taxon>Crotophagidae</taxon>
        <taxon>Crotophaga</taxon>
    </lineage>
</organism>
<comment type="caution">
    <text evidence="3">The sequence shown here is derived from an EMBL/GenBank/DDBJ whole genome shotgun (WGS) entry which is preliminary data.</text>
</comment>
<reference evidence="3 4" key="1">
    <citation type="submission" date="2019-09" db="EMBL/GenBank/DDBJ databases">
        <title>Bird 10,000 Genomes (B10K) Project - Family phase.</title>
        <authorList>
            <person name="Zhang G."/>
        </authorList>
    </citation>
    <scope>NUCLEOTIDE SEQUENCE [LARGE SCALE GENOMIC DNA]</scope>
    <source>
        <strain evidence="3">B10K-DU-003-44</strain>
        <tissue evidence="3">Muscle</tissue>
    </source>
</reference>
<feature type="compositionally biased region" description="Polar residues" evidence="1">
    <location>
        <begin position="473"/>
        <end position="492"/>
    </location>
</feature>
<feature type="compositionally biased region" description="Polar residues" evidence="1">
    <location>
        <begin position="530"/>
        <end position="545"/>
    </location>
</feature>
<feature type="non-terminal residue" evidence="3">
    <location>
        <position position="1"/>
    </location>
</feature>
<feature type="compositionally biased region" description="Low complexity" evidence="1">
    <location>
        <begin position="420"/>
        <end position="442"/>
    </location>
</feature>
<feature type="region of interest" description="Disordered" evidence="1">
    <location>
        <begin position="347"/>
        <end position="367"/>
    </location>
</feature>
<feature type="compositionally biased region" description="Polar residues" evidence="1">
    <location>
        <begin position="285"/>
        <end position="318"/>
    </location>
</feature>
<protein>
    <submittedName>
        <fullName evidence="3">QSER1 protein</fullName>
    </submittedName>
</protein>
<sequence length="1732" mass="188910">MNFLSAIESRTAQAVSSGSTLLPQFRAPSWQTGMHSSAATELFVTGALPTSGTFPPTSALSAYQHPNTFSSRNFATTPSLTLQDTTFSATSNGLLTTHDPLLQIKTSQGTVPTALTFERLGSSVLSTSIPPQSSTYRSAQESAPHLLQPQFSLLPSTLGGTQQVSQAYSTSVFTGSTASIDRALQRECSVIKHHQRPSSTQSVQAQLTVSQHSLHSYLTSTSGVNFQDTSRHSALSCSPVGDVTQVSNGGPQQKTSQVTVELAQSYTSAIPSPGFPPASTAKVKNCSTKQPPRSTKTPKPQSVAPTVQTQSYAKTAQNQSSVITGQAQIYSTAQLPSLLSVSQSQNYASSPTQNVPPVSHSQDFSSSKVEKLPSLYKTLTFSGQSQTITSDSQTLSYSSEEQVLTSVPNENYSGQTRELSSVSQSQSYSSSHSQGLSPVSQSQVSFSSQSQVLSAVTPSESYSSGQSLTLTSPSLSFNASPRIQTLPASSPNQSYISLHSSQNSQSQESSSPQSQKFLPPVQSPPFASPAHSQTLQNNRPSSETKSYVKRKSDSNLYASSKQEDELSMQDMQALQQQATLESSTQRLTDEEISAQDASYRVSKADDRYSQSVIRSNSCLEDQVVGLTLQGTKKDERMVNSVEQLSQHIGHITSLSHDMKKTANLMQTTQVTVSAKELNQQHSLMHKVHDSKTQEQQGQVIGTPSQVQPHALRHGHQLCLPGAQVLLESPCDLQILHQSILQSGLGQAKASPQVQRIQSPQQVTHPFIQMDGHIIQSNGGQSQQQLHTQNSEVMKMDISEPSKPLQQHLTTKDHFTQTNQHDSKNQFVSLSSICFPESILLSDDRTILSNVDDILAATAAACGVTPSDFAKSASNEEEIQSVENSEESKPQFRTMDVRHVSSVFSASPTVVGKPASISNISLNGGQITINLTPVSTIQTKTVNLDQQHIETSDQNVSTRMTSPTLAPGQEEQEQGAVPVKKQSSISHESEEDNEASADGTLNARDTEFVSSGKSLSEESAASENDFNMGCDDGTVAGNQSKGPLQPLSVPQSGDGTISRTEEECQDLTQGNLQKKKSKGKSQNKNAAEDDSAIQKQVKRSGQCKRQNSRGNDSCLTYSSPVSESCYDTYQHQERMRQKIKEVEEKQPEVKTGFIASFLDFLKSGPRQQFSAPAVRMPNRTRRPVTQIVRAPCLQSSAKPQPAASASVAAEVSGESPTKKADEELKKNLETLPSFSSDEDDSVGGNHDLQKSISTALSALDDTSDRKNKSGKTVTTKAEKAAVVNATATAAAVQQELPQTTPVVNAQEKVNPADPLKVAQQDAVAAEQLAKIQATIAIEGCTDEENTDSGGEGMYRERDEFVVKIEDIETLKVALQTGKEPPAIWKVQKALLQKFVPEVRDGQREFAATNSYLGYFGDAKTKYKRVYVKFIENANKKEYVRVCSKKPRSKPLQTARTIHCKPSSSNNKTPDPPTPKPTATKVSSVKPKAKQPKVKAEPPPKKRKKWKEEFSSSQSDSSPEAQSDEDELVPPAPLVARFLNTRAMKETFKSYMELLVSIALDPDTMQALEKSNDELLLPHMRKIDGMLNDNRKRLLSKLRLDHTFKNALENFPELTVITRDSKTKSGGTSVSKIKMNGKAYNKKTLRASKSTTKLAQEFTVDPEKIQLYSLYHSLHHYKYHIYLTCKEEISSVQKKSADLGQEEIVQLCMKNIKWVEDLFEKFGELLNRVQQKCL</sequence>
<dbReference type="InterPro" id="IPR052466">
    <property type="entry name" value="DNA_MethProtect_Complex"/>
</dbReference>
<feature type="region of interest" description="Disordered" evidence="1">
    <location>
        <begin position="1441"/>
        <end position="1527"/>
    </location>
</feature>
<dbReference type="EMBL" id="VYZB01000068">
    <property type="protein sequence ID" value="NWS68362.1"/>
    <property type="molecule type" value="Genomic_DNA"/>
</dbReference>
<evidence type="ECO:0000256" key="1">
    <source>
        <dbReference type="SAM" id="MobiDB-lite"/>
    </source>
</evidence>
<accession>A0A7K5HHJ4</accession>
<dbReference type="InterPro" id="IPR025451">
    <property type="entry name" value="DUF4211"/>
</dbReference>
<dbReference type="OrthoDB" id="8447576at2759"/>
<feature type="compositionally biased region" description="Polar residues" evidence="1">
    <location>
        <begin position="951"/>
        <end position="963"/>
    </location>
</feature>
<feature type="compositionally biased region" description="Polar residues" evidence="1">
    <location>
        <begin position="1035"/>
        <end position="1057"/>
    </location>
</feature>
<feature type="compositionally biased region" description="Basic and acidic residues" evidence="1">
    <location>
        <begin position="1492"/>
        <end position="1508"/>
    </location>
</feature>
<evidence type="ECO:0000313" key="4">
    <source>
        <dbReference type="Proteomes" id="UP000549499"/>
    </source>
</evidence>
<feature type="region of interest" description="Disordered" evidence="1">
    <location>
        <begin position="411"/>
        <end position="442"/>
    </location>
</feature>
<name>A0A7K5HHJ4_CROSL</name>
<feature type="compositionally biased region" description="Low complexity" evidence="1">
    <location>
        <begin position="1509"/>
        <end position="1519"/>
    </location>
</feature>
<feature type="compositionally biased region" description="Polar residues" evidence="1">
    <location>
        <begin position="1102"/>
        <end position="1120"/>
    </location>
</feature>
<feature type="region of interest" description="Disordered" evidence="1">
    <location>
        <begin position="473"/>
        <end position="570"/>
    </location>
</feature>
<dbReference type="PANTHER" id="PTHR14709:SF2">
    <property type="entry name" value="GLUTAMINE AND SERINE-RICH PROTEIN 1"/>
    <property type="match status" value="1"/>
</dbReference>
<feature type="region of interest" description="Disordered" evidence="1">
    <location>
        <begin position="1190"/>
        <end position="1220"/>
    </location>
</feature>
<evidence type="ECO:0000313" key="3">
    <source>
        <dbReference type="EMBL" id="NWS68362.1"/>
    </source>
</evidence>
<keyword evidence="4" id="KW-1185">Reference proteome</keyword>
<dbReference type="Proteomes" id="UP000549499">
    <property type="component" value="Unassembled WGS sequence"/>
</dbReference>
<feature type="compositionally biased region" description="Low complexity" evidence="1">
    <location>
        <begin position="1475"/>
        <end position="1484"/>
    </location>
</feature>
<feature type="non-terminal residue" evidence="3">
    <location>
        <position position="1732"/>
    </location>
</feature>
<proteinExistence type="predicted"/>
<feature type="compositionally biased region" description="Low complexity" evidence="1">
    <location>
        <begin position="493"/>
        <end position="515"/>
    </location>
</feature>
<feature type="region of interest" description="Disordered" evidence="1">
    <location>
        <begin position="269"/>
        <end position="318"/>
    </location>
</feature>
<feature type="region of interest" description="Disordered" evidence="1">
    <location>
        <begin position="948"/>
        <end position="1120"/>
    </location>
</feature>
<dbReference type="Pfam" id="PF13926">
    <property type="entry name" value="DUF4211"/>
    <property type="match status" value="1"/>
</dbReference>
<dbReference type="PANTHER" id="PTHR14709">
    <property type="entry name" value="GLUTAMINE AND SERINE-RICH PROTEIN 1-RELATED"/>
    <property type="match status" value="1"/>
</dbReference>
<evidence type="ECO:0000259" key="2">
    <source>
        <dbReference type="Pfam" id="PF13926"/>
    </source>
</evidence>